<dbReference type="SUPFAM" id="SSF54060">
    <property type="entry name" value="His-Me finger endonucleases"/>
    <property type="match status" value="1"/>
</dbReference>
<protein>
    <submittedName>
        <fullName evidence="3">HNH endonuclease</fullName>
    </submittedName>
</protein>
<feature type="domain" description="NUMOD4" evidence="1">
    <location>
        <begin position="3"/>
        <end position="59"/>
    </location>
</feature>
<accession>A0A0U4JVV9</accession>
<proteinExistence type="predicted"/>
<dbReference type="GeneID" id="77930773"/>
<dbReference type="Proteomes" id="UP000221715">
    <property type="component" value="Genome"/>
</dbReference>
<dbReference type="GO" id="GO:0004519">
    <property type="term" value="F:endonuclease activity"/>
    <property type="evidence" value="ECO:0007669"/>
    <property type="project" value="UniProtKB-KW"/>
</dbReference>
<dbReference type="KEGG" id="vg:77930773"/>
<evidence type="ECO:0000313" key="4">
    <source>
        <dbReference type="Proteomes" id="UP000221715"/>
    </source>
</evidence>
<reference evidence="3 4" key="1">
    <citation type="submission" date="2015-12" db="EMBL/GenBank/DDBJ databases">
        <authorList>
            <person name="Pope W.H."/>
            <person name="Montgomery M.T."/>
            <person name="Garlena R.A."/>
            <person name="Russell D.A."/>
            <person name="Jacobs-Sera D."/>
            <person name="Hendrix R.W."/>
            <person name="Hatfull G.F."/>
        </authorList>
    </citation>
    <scope>NUCLEOTIDE SEQUENCE [LARGE SCALE GENOMIC DNA]</scope>
</reference>
<feature type="domain" description="HNH nuclease" evidence="2">
    <location>
        <begin position="68"/>
        <end position="111"/>
    </location>
</feature>
<organism evidence="3 4">
    <name type="scientific">Gordonia phage Howe</name>
    <dbReference type="NCBI Taxonomy" id="1777061"/>
    <lineage>
        <taxon>Viruses</taxon>
        <taxon>Duplodnaviria</taxon>
        <taxon>Heunggongvirae</taxon>
        <taxon>Uroviricota</taxon>
        <taxon>Caudoviricetes</taxon>
        <taxon>Howevirus</taxon>
        <taxon>Howevirus howe</taxon>
    </lineage>
</organism>
<evidence type="ECO:0000259" key="1">
    <source>
        <dbReference type="Pfam" id="PF07463"/>
    </source>
</evidence>
<evidence type="ECO:0000259" key="2">
    <source>
        <dbReference type="Pfam" id="PF13392"/>
    </source>
</evidence>
<gene>
    <name evidence="3" type="primary">58</name>
    <name evidence="3" type="ORF">PBI_HOWE_58</name>
</gene>
<keyword evidence="4" id="KW-1185">Reference proteome</keyword>
<keyword evidence="3" id="KW-0378">Hydrolase</keyword>
<dbReference type="RefSeq" id="YP_010654919.1">
    <property type="nucleotide sequence ID" value="NC_070817.1"/>
</dbReference>
<keyword evidence="3" id="KW-0540">Nuclease</keyword>
<evidence type="ECO:0000313" key="3">
    <source>
        <dbReference type="EMBL" id="ALY07692.1"/>
    </source>
</evidence>
<dbReference type="InterPro" id="IPR010902">
    <property type="entry name" value="NUMOD4"/>
</dbReference>
<dbReference type="InterPro" id="IPR044925">
    <property type="entry name" value="His-Me_finger_sf"/>
</dbReference>
<name>A0A0U4JVV9_9CAUD</name>
<dbReference type="Pfam" id="PF13392">
    <property type="entry name" value="HNH_3"/>
    <property type="match status" value="1"/>
</dbReference>
<keyword evidence="3" id="KW-0255">Endonuclease</keyword>
<dbReference type="Gene3D" id="3.90.75.20">
    <property type="match status" value="1"/>
</dbReference>
<sequence>MSEQWRPVVGWEGAYEVSDLGRVRSVDRTVYAGGGRTRHAAGKVLRPRTGADYLYVHLSRDGRPINRAIHKLVAHAFVGPPGGRDVLHQNGSCHDNRAENLRYGTKSENAYDSIRHGTHFNAGKTHCAQGHRYTPENTYIRPRGGRTCRACQRSWSHNRDIRNKRRAA</sequence>
<dbReference type="Pfam" id="PF07463">
    <property type="entry name" value="NUMOD4"/>
    <property type="match status" value="1"/>
</dbReference>
<dbReference type="EMBL" id="KU252585">
    <property type="protein sequence ID" value="ALY07692.1"/>
    <property type="molecule type" value="Genomic_DNA"/>
</dbReference>
<dbReference type="InterPro" id="IPR003615">
    <property type="entry name" value="HNH_nuc"/>
</dbReference>
<dbReference type="GO" id="GO:0016788">
    <property type="term" value="F:hydrolase activity, acting on ester bonds"/>
    <property type="evidence" value="ECO:0007669"/>
    <property type="project" value="InterPro"/>
</dbReference>